<dbReference type="SUPFAM" id="SSF54928">
    <property type="entry name" value="RNA-binding domain, RBD"/>
    <property type="match status" value="1"/>
</dbReference>
<keyword evidence="2" id="KW-1185">Reference proteome</keyword>
<gene>
    <name evidence="1" type="ORF">WH47_12794</name>
</gene>
<dbReference type="AlphaFoldDB" id="A0A0L7R532"/>
<proteinExistence type="predicted"/>
<accession>A0A0L7R532</accession>
<organism evidence="1 2">
    <name type="scientific">Habropoda laboriosa</name>
    <dbReference type="NCBI Taxonomy" id="597456"/>
    <lineage>
        <taxon>Eukaryota</taxon>
        <taxon>Metazoa</taxon>
        <taxon>Ecdysozoa</taxon>
        <taxon>Arthropoda</taxon>
        <taxon>Hexapoda</taxon>
        <taxon>Insecta</taxon>
        <taxon>Pterygota</taxon>
        <taxon>Neoptera</taxon>
        <taxon>Endopterygota</taxon>
        <taxon>Hymenoptera</taxon>
        <taxon>Apocrita</taxon>
        <taxon>Aculeata</taxon>
        <taxon>Apoidea</taxon>
        <taxon>Anthophila</taxon>
        <taxon>Apidae</taxon>
        <taxon>Habropoda</taxon>
    </lineage>
</organism>
<dbReference type="Gene3D" id="3.30.70.330">
    <property type="match status" value="1"/>
</dbReference>
<dbReference type="CDD" id="cd00590">
    <property type="entry name" value="RRM_SF"/>
    <property type="match status" value="1"/>
</dbReference>
<reference evidence="1 2" key="1">
    <citation type="submission" date="2015-07" db="EMBL/GenBank/DDBJ databases">
        <title>The genome of Habropoda laboriosa.</title>
        <authorList>
            <person name="Pan H."/>
            <person name="Kapheim K."/>
        </authorList>
    </citation>
    <scope>NUCLEOTIDE SEQUENCE [LARGE SCALE GENOMIC DNA]</scope>
    <source>
        <strain evidence="1">0110345459</strain>
    </source>
</reference>
<dbReference type="EMBL" id="KQ414654">
    <property type="protein sequence ID" value="KOC65995.1"/>
    <property type="molecule type" value="Genomic_DNA"/>
</dbReference>
<evidence type="ECO:0000313" key="2">
    <source>
        <dbReference type="Proteomes" id="UP000053825"/>
    </source>
</evidence>
<dbReference type="Proteomes" id="UP000053825">
    <property type="component" value="Unassembled WGS sequence"/>
</dbReference>
<evidence type="ECO:0000313" key="1">
    <source>
        <dbReference type="EMBL" id="KOC65995.1"/>
    </source>
</evidence>
<sequence>MPVNNTPRINSYQSPSSSVKVIPAEEIIVANIHPSLSVHYILHLFEKYNPISVSHMMMTPMSKIRYCHVYYETFQKAFATMQEFDTYCLCGENLIVLTKKRLIEEAVQL</sequence>
<protein>
    <recommendedName>
        <fullName evidence="3">RRM domain-containing protein</fullName>
    </recommendedName>
</protein>
<dbReference type="OrthoDB" id="7682993at2759"/>
<evidence type="ECO:0008006" key="3">
    <source>
        <dbReference type="Google" id="ProtNLM"/>
    </source>
</evidence>
<dbReference type="GO" id="GO:0003676">
    <property type="term" value="F:nucleic acid binding"/>
    <property type="evidence" value="ECO:0007669"/>
    <property type="project" value="InterPro"/>
</dbReference>
<dbReference type="InterPro" id="IPR012677">
    <property type="entry name" value="Nucleotide-bd_a/b_plait_sf"/>
</dbReference>
<name>A0A0L7R532_9HYME</name>
<dbReference type="InterPro" id="IPR035979">
    <property type="entry name" value="RBD_domain_sf"/>
</dbReference>
<dbReference type="STRING" id="597456.A0A0L7R532"/>